<dbReference type="EMBL" id="CAJOBC010005839">
    <property type="protein sequence ID" value="CAF3877684.1"/>
    <property type="molecule type" value="Genomic_DNA"/>
</dbReference>
<keyword evidence="3" id="KW-1185">Reference proteome</keyword>
<reference evidence="1" key="1">
    <citation type="submission" date="2021-02" db="EMBL/GenBank/DDBJ databases">
        <authorList>
            <person name="Nowell W R."/>
        </authorList>
    </citation>
    <scope>NUCLEOTIDE SEQUENCE</scope>
</reference>
<sequence length="140" mass="16342">MISKRRAYYRANRKELNNTDDFEQTYKSSEAIRWYSKDAFIYRLVNKALRIEDVEALYSLKYYTADLCLQLALKHKEFIKSSSSLTSLTLYRGLKASKNEIQTYKNNIGNLISTNGFLSTSVLRKVAYDFAKNRRNAPRA</sequence>
<dbReference type="AlphaFoldDB" id="A0A814Q0C7"/>
<dbReference type="Proteomes" id="UP000681722">
    <property type="component" value="Unassembled WGS sequence"/>
</dbReference>
<evidence type="ECO:0000313" key="2">
    <source>
        <dbReference type="EMBL" id="CAF3877684.1"/>
    </source>
</evidence>
<accession>A0A814Q0C7</accession>
<dbReference type="PROSITE" id="PS51996">
    <property type="entry name" value="TR_MART"/>
    <property type="match status" value="1"/>
</dbReference>
<gene>
    <name evidence="1" type="ORF">GPM918_LOCUS19347</name>
    <name evidence="2" type="ORF">SRO942_LOCUS19345</name>
</gene>
<proteinExistence type="predicted"/>
<dbReference type="OrthoDB" id="10063635at2759"/>
<name>A0A814Q0C7_9BILA</name>
<comment type="caution">
    <text evidence="1">The sequence shown here is derived from an EMBL/GenBank/DDBJ whole genome shotgun (WGS) entry which is preliminary data.</text>
</comment>
<dbReference type="Proteomes" id="UP000663829">
    <property type="component" value="Unassembled WGS sequence"/>
</dbReference>
<dbReference type="EMBL" id="CAJNOQ010005838">
    <property type="protein sequence ID" value="CAF1113516.1"/>
    <property type="molecule type" value="Genomic_DNA"/>
</dbReference>
<dbReference type="SUPFAM" id="SSF56399">
    <property type="entry name" value="ADP-ribosylation"/>
    <property type="match status" value="1"/>
</dbReference>
<evidence type="ECO:0000313" key="1">
    <source>
        <dbReference type="EMBL" id="CAF1113516.1"/>
    </source>
</evidence>
<organism evidence="1 3">
    <name type="scientific">Didymodactylos carnosus</name>
    <dbReference type="NCBI Taxonomy" id="1234261"/>
    <lineage>
        <taxon>Eukaryota</taxon>
        <taxon>Metazoa</taxon>
        <taxon>Spiralia</taxon>
        <taxon>Gnathifera</taxon>
        <taxon>Rotifera</taxon>
        <taxon>Eurotatoria</taxon>
        <taxon>Bdelloidea</taxon>
        <taxon>Philodinida</taxon>
        <taxon>Philodinidae</taxon>
        <taxon>Didymodactylos</taxon>
    </lineage>
</organism>
<evidence type="ECO:0000313" key="3">
    <source>
        <dbReference type="Proteomes" id="UP000663829"/>
    </source>
</evidence>
<dbReference type="Gene3D" id="3.90.176.10">
    <property type="entry name" value="Toxin ADP-ribosyltransferase, Chain A, domain 1"/>
    <property type="match status" value="1"/>
</dbReference>
<protein>
    <submittedName>
        <fullName evidence="1">Uncharacterized protein</fullName>
    </submittedName>
</protein>